<evidence type="ECO:0000313" key="2">
    <source>
        <dbReference type="EMBL" id="KAL2075039.1"/>
    </source>
</evidence>
<protein>
    <recommendedName>
        <fullName evidence="1">Ubiquitin-like domain-containing protein</fullName>
    </recommendedName>
</protein>
<reference evidence="2 3" key="1">
    <citation type="journal article" date="2024" name="Commun. Biol.">
        <title>Comparative genomic analysis of thermophilic fungi reveals convergent evolutionary adaptations and gene losses.</title>
        <authorList>
            <person name="Steindorff A.S."/>
            <person name="Aguilar-Pontes M.V."/>
            <person name="Robinson A.J."/>
            <person name="Andreopoulos B."/>
            <person name="LaButti K."/>
            <person name="Kuo A."/>
            <person name="Mondo S."/>
            <person name="Riley R."/>
            <person name="Otillar R."/>
            <person name="Haridas S."/>
            <person name="Lipzen A."/>
            <person name="Grimwood J."/>
            <person name="Schmutz J."/>
            <person name="Clum A."/>
            <person name="Reid I.D."/>
            <person name="Moisan M.C."/>
            <person name="Butler G."/>
            <person name="Nguyen T.T.M."/>
            <person name="Dewar K."/>
            <person name="Conant G."/>
            <person name="Drula E."/>
            <person name="Henrissat B."/>
            <person name="Hansel C."/>
            <person name="Singer S."/>
            <person name="Hutchinson M.I."/>
            <person name="de Vries R.P."/>
            <person name="Natvig D.O."/>
            <person name="Powell A.J."/>
            <person name="Tsang A."/>
            <person name="Grigoriev I.V."/>
        </authorList>
    </citation>
    <scope>NUCLEOTIDE SEQUENCE [LARGE SCALE GENOMIC DNA]</scope>
    <source>
        <strain evidence="2 3">CBS 494.80</strain>
    </source>
</reference>
<dbReference type="EMBL" id="JAZHXI010000002">
    <property type="protein sequence ID" value="KAL2075039.1"/>
    <property type="molecule type" value="Genomic_DNA"/>
</dbReference>
<sequence>MFALDYSLPHQTLLTQIEGYVDNAEEIRKAVAGKRQEMVIVVKPVRSNDAVGRKFSFPFEICRTWEVVWRRIYFQGVEKQIKDSVFHVEPIRTSVDDGCYNLINPGVQIILPQVWEATIKPDWAITMHMWPMTEGNHQEVFLRPVPPIVRSKDRGFGSDELSSHPIYISFQRYQL</sequence>
<evidence type="ECO:0000259" key="1">
    <source>
        <dbReference type="Pfam" id="PF22893"/>
    </source>
</evidence>
<gene>
    <name evidence="2" type="ORF">VTL71DRAFT_8819</name>
</gene>
<dbReference type="Pfam" id="PF22893">
    <property type="entry name" value="ULD_2"/>
    <property type="match status" value="1"/>
</dbReference>
<dbReference type="InterPro" id="IPR054464">
    <property type="entry name" value="ULD_fung"/>
</dbReference>
<proteinExistence type="predicted"/>
<accession>A0ABR4CYS1</accession>
<feature type="domain" description="Ubiquitin-like" evidence="1">
    <location>
        <begin position="43"/>
        <end position="132"/>
    </location>
</feature>
<keyword evidence="3" id="KW-1185">Reference proteome</keyword>
<name>A0ABR4CYS1_9HELO</name>
<evidence type="ECO:0000313" key="3">
    <source>
        <dbReference type="Proteomes" id="UP001595075"/>
    </source>
</evidence>
<dbReference type="Proteomes" id="UP001595075">
    <property type="component" value="Unassembled WGS sequence"/>
</dbReference>
<comment type="caution">
    <text evidence="2">The sequence shown here is derived from an EMBL/GenBank/DDBJ whole genome shotgun (WGS) entry which is preliminary data.</text>
</comment>
<organism evidence="2 3">
    <name type="scientific">Oculimacula yallundae</name>
    <dbReference type="NCBI Taxonomy" id="86028"/>
    <lineage>
        <taxon>Eukaryota</taxon>
        <taxon>Fungi</taxon>
        <taxon>Dikarya</taxon>
        <taxon>Ascomycota</taxon>
        <taxon>Pezizomycotina</taxon>
        <taxon>Leotiomycetes</taxon>
        <taxon>Helotiales</taxon>
        <taxon>Ploettnerulaceae</taxon>
        <taxon>Oculimacula</taxon>
    </lineage>
</organism>